<feature type="compositionally biased region" description="Polar residues" evidence="1">
    <location>
        <begin position="21"/>
        <end position="31"/>
    </location>
</feature>
<feature type="region of interest" description="Disordered" evidence="1">
    <location>
        <begin position="1"/>
        <end position="60"/>
    </location>
</feature>
<dbReference type="OrthoDB" id="3350591at2759"/>
<dbReference type="InterPro" id="IPR022085">
    <property type="entry name" value="OpdG"/>
</dbReference>
<name>A0A9P6I0M1_9PEZI</name>
<dbReference type="Proteomes" id="UP000781932">
    <property type="component" value="Unassembled WGS sequence"/>
</dbReference>
<dbReference type="EMBL" id="JAATWM020000036">
    <property type="protein sequence ID" value="KAF9872696.1"/>
    <property type="molecule type" value="Genomic_DNA"/>
</dbReference>
<sequence>MAEQNLESAKDAMETTKIKENANSTNENLSNDSEHTTTEPISASMTKPTTEPARAPTVEPETNVELMKVTIEPTSIVEIDSAFKERMERMFKPTPPIPNGEVATQEPPGIAPRTETSTESTTESLNTSTSITSLVQTLPKKAASLATAKTKSHPATQIPPEIIITSCPEPPTETPKVEITARPTAEPHSNPSRTENILSRLELIEPDEISEQELAALDAFAHGMSPATSGAAAEAARMLDKLCPAPSQTEEVNNWLYTTWMVMIDVAASADASEEIRERLICILENLAQCAKGNVKVWGKERRLWRDLPVLPISFEPYFSADPTMAWEAKEVTPESSQNWRHISSFAARLMGAGLAGAYDQAMYALKAALEEEPSTKPGFAECRMLVACSWIKHAGVALLRWALKNPDHADVPRDSTPVYLRGGSLYHGPSTVCLRRWSFWIERLEKLGKEESVIGEEARKAALEAVEIMREVEKRIGNTL</sequence>
<dbReference type="InterPro" id="IPR053204">
    <property type="entry name" value="Oxopyrrolidines_Biosynth-assoc"/>
</dbReference>
<evidence type="ECO:0000256" key="1">
    <source>
        <dbReference type="SAM" id="MobiDB-lite"/>
    </source>
</evidence>
<feature type="compositionally biased region" description="Low complexity" evidence="1">
    <location>
        <begin position="114"/>
        <end position="130"/>
    </location>
</feature>
<dbReference type="AlphaFoldDB" id="A0A9P6I0M1"/>
<evidence type="ECO:0000313" key="2">
    <source>
        <dbReference type="EMBL" id="KAF9872696.1"/>
    </source>
</evidence>
<gene>
    <name evidence="2" type="ORF">CkaCkLH20_09875</name>
</gene>
<evidence type="ECO:0000313" key="3">
    <source>
        <dbReference type="Proteomes" id="UP000781932"/>
    </source>
</evidence>
<comment type="caution">
    <text evidence="2">The sequence shown here is derived from an EMBL/GenBank/DDBJ whole genome shotgun (WGS) entry which is preliminary data.</text>
</comment>
<reference evidence="2" key="1">
    <citation type="submission" date="2020-03" db="EMBL/GenBank/DDBJ databases">
        <authorList>
            <person name="He L."/>
        </authorList>
    </citation>
    <scope>NUCLEOTIDE SEQUENCE</scope>
    <source>
        <strain evidence="2">CkLH20</strain>
    </source>
</reference>
<organism evidence="2 3">
    <name type="scientific">Colletotrichum karsti</name>
    <dbReference type="NCBI Taxonomy" id="1095194"/>
    <lineage>
        <taxon>Eukaryota</taxon>
        <taxon>Fungi</taxon>
        <taxon>Dikarya</taxon>
        <taxon>Ascomycota</taxon>
        <taxon>Pezizomycotina</taxon>
        <taxon>Sordariomycetes</taxon>
        <taxon>Hypocreomycetidae</taxon>
        <taxon>Glomerellales</taxon>
        <taxon>Glomerellaceae</taxon>
        <taxon>Colletotrichum</taxon>
        <taxon>Colletotrichum boninense species complex</taxon>
    </lineage>
</organism>
<keyword evidence="3" id="KW-1185">Reference proteome</keyword>
<feature type="compositionally biased region" description="Polar residues" evidence="1">
    <location>
        <begin position="38"/>
        <end position="49"/>
    </location>
</feature>
<dbReference type="GeneID" id="62165664"/>
<feature type="region of interest" description="Disordered" evidence="1">
    <location>
        <begin position="92"/>
        <end position="130"/>
    </location>
</feature>
<accession>A0A9P6I0M1</accession>
<dbReference type="PANTHER" id="PTHR38797">
    <property type="entry name" value="NUCLEAR PORE COMPLEX PROTEIN NUP85-RELATED"/>
    <property type="match status" value="1"/>
</dbReference>
<dbReference type="Pfam" id="PF12311">
    <property type="entry name" value="DUF3632"/>
    <property type="match status" value="1"/>
</dbReference>
<dbReference type="RefSeq" id="XP_038742157.1">
    <property type="nucleotide sequence ID" value="XM_038892590.1"/>
</dbReference>
<proteinExistence type="predicted"/>
<feature type="compositionally biased region" description="Basic and acidic residues" evidence="1">
    <location>
        <begin position="8"/>
        <end position="20"/>
    </location>
</feature>
<dbReference type="PANTHER" id="PTHR38797:SF4">
    <property type="entry name" value="NUCLEAR PORE COMPLEX PROTEIN NUP85"/>
    <property type="match status" value="1"/>
</dbReference>
<protein>
    <submittedName>
        <fullName evidence="2">Uncharacterized protein</fullName>
    </submittedName>
</protein>
<reference evidence="2" key="2">
    <citation type="submission" date="2020-11" db="EMBL/GenBank/DDBJ databases">
        <title>Whole genome sequencing of Colletotrichum sp.</title>
        <authorList>
            <person name="Li H."/>
        </authorList>
    </citation>
    <scope>NUCLEOTIDE SEQUENCE</scope>
    <source>
        <strain evidence="2">CkLH20</strain>
    </source>
</reference>